<proteinExistence type="predicted"/>
<protein>
    <submittedName>
        <fullName evidence="1">Uncharacterized protein</fullName>
    </submittedName>
</protein>
<dbReference type="OrthoDB" id="10400025at2759"/>
<evidence type="ECO:0000313" key="1">
    <source>
        <dbReference type="EMBL" id="PHT42467.1"/>
    </source>
</evidence>
<dbReference type="AlphaFoldDB" id="A0A2G2WB62"/>
<evidence type="ECO:0000313" key="2">
    <source>
        <dbReference type="Proteomes" id="UP000224567"/>
    </source>
</evidence>
<name>A0A2G2WB62_CAPBA</name>
<dbReference type="EMBL" id="MLFT02000007">
    <property type="protein sequence ID" value="PHT42467.1"/>
    <property type="molecule type" value="Genomic_DNA"/>
</dbReference>
<gene>
    <name evidence="1" type="ORF">CQW23_16492</name>
</gene>
<dbReference type="Proteomes" id="UP000224567">
    <property type="component" value="Unassembled WGS sequence"/>
</dbReference>
<accession>A0A2G2WB62</accession>
<sequence length="116" mass="12374">MLIQPGLSWHAPSADMSQLYSMPPCWMAMQELMVCGYKISAVLGGNLGGGSMNIGSIGDGCCKAINDVSSKCAFDGVNLLNFFVPPFIKDLCSENKGDDLFKPNNPVVDDPIGQDL</sequence>
<comment type="caution">
    <text evidence="1">The sequence shown here is derived from an EMBL/GenBank/DDBJ whole genome shotgun (WGS) entry which is preliminary data.</text>
</comment>
<keyword evidence="2" id="KW-1185">Reference proteome</keyword>
<reference evidence="1 2" key="1">
    <citation type="journal article" date="2017" name="Genome Biol.">
        <title>New reference genome sequences of hot pepper reveal the massive evolution of plant disease-resistance genes by retroduplication.</title>
        <authorList>
            <person name="Kim S."/>
            <person name="Park J."/>
            <person name="Yeom S.I."/>
            <person name="Kim Y.M."/>
            <person name="Seo E."/>
            <person name="Kim K.T."/>
            <person name="Kim M.S."/>
            <person name="Lee J.M."/>
            <person name="Cheong K."/>
            <person name="Shin H.S."/>
            <person name="Kim S.B."/>
            <person name="Han K."/>
            <person name="Lee J."/>
            <person name="Park M."/>
            <person name="Lee H.A."/>
            <person name="Lee H.Y."/>
            <person name="Lee Y."/>
            <person name="Oh S."/>
            <person name="Lee J.H."/>
            <person name="Choi E."/>
            <person name="Choi E."/>
            <person name="Lee S.E."/>
            <person name="Jeon J."/>
            <person name="Kim H."/>
            <person name="Choi G."/>
            <person name="Song H."/>
            <person name="Lee J."/>
            <person name="Lee S.C."/>
            <person name="Kwon J.K."/>
            <person name="Lee H.Y."/>
            <person name="Koo N."/>
            <person name="Hong Y."/>
            <person name="Kim R.W."/>
            <person name="Kang W.H."/>
            <person name="Huh J.H."/>
            <person name="Kang B.C."/>
            <person name="Yang T.J."/>
            <person name="Lee Y.H."/>
            <person name="Bennetzen J.L."/>
            <person name="Choi D."/>
        </authorList>
    </citation>
    <scope>NUCLEOTIDE SEQUENCE [LARGE SCALE GENOMIC DNA]</scope>
    <source>
        <strain evidence="2">cv. PBC81</strain>
    </source>
</reference>
<organism evidence="1 2">
    <name type="scientific">Capsicum baccatum</name>
    <name type="common">Peruvian pepper</name>
    <dbReference type="NCBI Taxonomy" id="33114"/>
    <lineage>
        <taxon>Eukaryota</taxon>
        <taxon>Viridiplantae</taxon>
        <taxon>Streptophyta</taxon>
        <taxon>Embryophyta</taxon>
        <taxon>Tracheophyta</taxon>
        <taxon>Spermatophyta</taxon>
        <taxon>Magnoliopsida</taxon>
        <taxon>eudicotyledons</taxon>
        <taxon>Gunneridae</taxon>
        <taxon>Pentapetalae</taxon>
        <taxon>asterids</taxon>
        <taxon>lamiids</taxon>
        <taxon>Solanales</taxon>
        <taxon>Solanaceae</taxon>
        <taxon>Solanoideae</taxon>
        <taxon>Capsiceae</taxon>
        <taxon>Capsicum</taxon>
    </lineage>
</organism>
<reference evidence="2" key="2">
    <citation type="journal article" date="2017" name="J. Anim. Genet.">
        <title>Multiple reference genome sequences of hot pepper reveal the massive evolution of plant disease resistance genes by retroduplication.</title>
        <authorList>
            <person name="Kim S."/>
            <person name="Park J."/>
            <person name="Yeom S.-I."/>
            <person name="Kim Y.-M."/>
            <person name="Seo E."/>
            <person name="Kim K.-T."/>
            <person name="Kim M.-S."/>
            <person name="Lee J.M."/>
            <person name="Cheong K."/>
            <person name="Shin H.-S."/>
            <person name="Kim S.-B."/>
            <person name="Han K."/>
            <person name="Lee J."/>
            <person name="Park M."/>
            <person name="Lee H.-A."/>
            <person name="Lee H.-Y."/>
            <person name="Lee Y."/>
            <person name="Oh S."/>
            <person name="Lee J.H."/>
            <person name="Choi E."/>
            <person name="Choi E."/>
            <person name="Lee S.E."/>
            <person name="Jeon J."/>
            <person name="Kim H."/>
            <person name="Choi G."/>
            <person name="Song H."/>
            <person name="Lee J."/>
            <person name="Lee S.-C."/>
            <person name="Kwon J.-K."/>
            <person name="Lee H.-Y."/>
            <person name="Koo N."/>
            <person name="Hong Y."/>
            <person name="Kim R.W."/>
            <person name="Kang W.-H."/>
            <person name="Huh J.H."/>
            <person name="Kang B.-C."/>
            <person name="Yang T.-J."/>
            <person name="Lee Y.-H."/>
            <person name="Bennetzen J.L."/>
            <person name="Choi D."/>
        </authorList>
    </citation>
    <scope>NUCLEOTIDE SEQUENCE [LARGE SCALE GENOMIC DNA]</scope>
    <source>
        <strain evidence="2">cv. PBC81</strain>
    </source>
</reference>